<keyword evidence="5" id="KW-1185">Reference proteome</keyword>
<evidence type="ECO:0000259" key="3">
    <source>
        <dbReference type="PROSITE" id="PS50280"/>
    </source>
</evidence>
<keyword evidence="1" id="KW-0805">Transcription regulation</keyword>
<dbReference type="PANTHER" id="PTHR45747">
    <property type="entry name" value="HISTONE-LYSINE N-METHYLTRANSFERASE E(Z)"/>
    <property type="match status" value="1"/>
</dbReference>
<dbReference type="PROSITE" id="PS50280">
    <property type="entry name" value="SET"/>
    <property type="match status" value="1"/>
</dbReference>
<dbReference type="SMART" id="SM00317">
    <property type="entry name" value="SET"/>
    <property type="match status" value="1"/>
</dbReference>
<dbReference type="Gene3D" id="2.170.270.10">
    <property type="entry name" value="SET domain"/>
    <property type="match status" value="1"/>
</dbReference>
<evidence type="ECO:0000256" key="2">
    <source>
        <dbReference type="ARBA" id="ARBA00023163"/>
    </source>
</evidence>
<gene>
    <name evidence="4" type="ORF">G0Q06_11480</name>
</gene>
<dbReference type="RefSeq" id="WP_163966064.1">
    <property type="nucleotide sequence ID" value="NZ_JAAGNX010000003.1"/>
</dbReference>
<dbReference type="InterPro" id="IPR046341">
    <property type="entry name" value="SET_dom_sf"/>
</dbReference>
<dbReference type="AlphaFoldDB" id="A0A6B2M3T1"/>
<dbReference type="GO" id="GO:0031507">
    <property type="term" value="P:heterochromatin formation"/>
    <property type="evidence" value="ECO:0007669"/>
    <property type="project" value="TreeGrafter"/>
</dbReference>
<proteinExistence type="predicted"/>
<organism evidence="4 5">
    <name type="scientific">Oceanipulchritudo coccoides</name>
    <dbReference type="NCBI Taxonomy" id="2706888"/>
    <lineage>
        <taxon>Bacteria</taxon>
        <taxon>Pseudomonadati</taxon>
        <taxon>Verrucomicrobiota</taxon>
        <taxon>Opitutia</taxon>
        <taxon>Puniceicoccales</taxon>
        <taxon>Oceanipulchritudinaceae</taxon>
        <taxon>Oceanipulchritudo</taxon>
    </lineage>
</organism>
<sequence>MPRPKSYSADDFEVRRSTIPGAGLGLFSKVHIGLEETIGQYTGEIITWDELLAGKYSGSHYIMALTSKFLVVGEGPKANYTRYINHSTSPNATMIISTRWKSARIEAVEPISPGEEIFFNYGEDYWSA</sequence>
<keyword evidence="2" id="KW-0804">Transcription</keyword>
<evidence type="ECO:0000313" key="5">
    <source>
        <dbReference type="Proteomes" id="UP000478417"/>
    </source>
</evidence>
<dbReference type="GO" id="GO:0003682">
    <property type="term" value="F:chromatin binding"/>
    <property type="evidence" value="ECO:0007669"/>
    <property type="project" value="TreeGrafter"/>
</dbReference>
<reference evidence="4 5" key="1">
    <citation type="submission" date="2020-02" db="EMBL/GenBank/DDBJ databases">
        <title>Albibacoteraceae fam. nov., the first described family within the subdivision 4 Verrucomicrobia.</title>
        <authorList>
            <person name="Xi F."/>
        </authorList>
    </citation>
    <scope>NUCLEOTIDE SEQUENCE [LARGE SCALE GENOMIC DNA]</scope>
    <source>
        <strain evidence="4 5">CK1056</strain>
    </source>
</reference>
<dbReference type="PANTHER" id="PTHR45747:SF4">
    <property type="entry name" value="HISTONE-LYSINE N-METHYLTRANSFERASE E(Z)"/>
    <property type="match status" value="1"/>
</dbReference>
<dbReference type="InterPro" id="IPR045318">
    <property type="entry name" value="EZH1/2-like"/>
</dbReference>
<dbReference type="Proteomes" id="UP000478417">
    <property type="component" value="Unassembled WGS sequence"/>
</dbReference>
<dbReference type="SUPFAM" id="SSF82199">
    <property type="entry name" value="SET domain"/>
    <property type="match status" value="1"/>
</dbReference>
<protein>
    <submittedName>
        <fullName evidence="4">SET domain-containing protein</fullName>
    </submittedName>
</protein>
<dbReference type="Pfam" id="PF00856">
    <property type="entry name" value="SET"/>
    <property type="match status" value="1"/>
</dbReference>
<evidence type="ECO:0000313" key="4">
    <source>
        <dbReference type="EMBL" id="NDV63076.1"/>
    </source>
</evidence>
<dbReference type="GO" id="GO:0046976">
    <property type="term" value="F:histone H3K27 methyltransferase activity"/>
    <property type="evidence" value="ECO:0007669"/>
    <property type="project" value="TreeGrafter"/>
</dbReference>
<evidence type="ECO:0000256" key="1">
    <source>
        <dbReference type="ARBA" id="ARBA00023015"/>
    </source>
</evidence>
<comment type="caution">
    <text evidence="4">The sequence shown here is derived from an EMBL/GenBank/DDBJ whole genome shotgun (WGS) entry which is preliminary data.</text>
</comment>
<name>A0A6B2M3T1_9BACT</name>
<dbReference type="InterPro" id="IPR001214">
    <property type="entry name" value="SET_dom"/>
</dbReference>
<accession>A0A6B2M3T1</accession>
<feature type="domain" description="SET" evidence="3">
    <location>
        <begin position="10"/>
        <end position="122"/>
    </location>
</feature>
<dbReference type="EMBL" id="JAAGNX010000003">
    <property type="protein sequence ID" value="NDV63076.1"/>
    <property type="molecule type" value="Genomic_DNA"/>
</dbReference>